<proteinExistence type="predicted"/>
<protein>
    <submittedName>
        <fullName evidence="1">Uncharacterized protein</fullName>
    </submittedName>
</protein>
<reference evidence="1" key="1">
    <citation type="submission" date="2021-02" db="EMBL/GenBank/DDBJ databases">
        <authorList>
            <person name="Nowell W R."/>
        </authorList>
    </citation>
    <scope>NUCLEOTIDE SEQUENCE</scope>
</reference>
<gene>
    <name evidence="1" type="ORF">FNK824_LOCUS42980</name>
</gene>
<dbReference type="Proteomes" id="UP000663874">
    <property type="component" value="Unassembled WGS sequence"/>
</dbReference>
<dbReference type="AlphaFoldDB" id="A0A820MAG0"/>
<organism evidence="1 2">
    <name type="scientific">Rotaria sordida</name>
    <dbReference type="NCBI Taxonomy" id="392033"/>
    <lineage>
        <taxon>Eukaryota</taxon>
        <taxon>Metazoa</taxon>
        <taxon>Spiralia</taxon>
        <taxon>Gnathifera</taxon>
        <taxon>Rotifera</taxon>
        <taxon>Eurotatoria</taxon>
        <taxon>Bdelloidea</taxon>
        <taxon>Philodinida</taxon>
        <taxon>Philodinidae</taxon>
        <taxon>Rotaria</taxon>
    </lineage>
</organism>
<feature type="non-terminal residue" evidence="1">
    <location>
        <position position="61"/>
    </location>
</feature>
<dbReference type="EMBL" id="CAJOBE010055465">
    <property type="protein sequence ID" value="CAF4370610.1"/>
    <property type="molecule type" value="Genomic_DNA"/>
</dbReference>
<name>A0A820MAG0_9BILA</name>
<sequence length="61" mass="6973">LIMGRNYKLQTTTETLAIGIEGDRHSLCGAIKRFEVNGKQWNDLLTLKEQCARRIALIKNE</sequence>
<accession>A0A820MAG0</accession>
<feature type="non-terminal residue" evidence="1">
    <location>
        <position position="1"/>
    </location>
</feature>
<evidence type="ECO:0000313" key="2">
    <source>
        <dbReference type="Proteomes" id="UP000663874"/>
    </source>
</evidence>
<comment type="caution">
    <text evidence="1">The sequence shown here is derived from an EMBL/GenBank/DDBJ whole genome shotgun (WGS) entry which is preliminary data.</text>
</comment>
<evidence type="ECO:0000313" key="1">
    <source>
        <dbReference type="EMBL" id="CAF4370610.1"/>
    </source>
</evidence>